<dbReference type="InterPro" id="IPR003593">
    <property type="entry name" value="AAA+_ATPase"/>
</dbReference>
<comment type="subcellular location">
    <subcellularLocation>
        <location evidence="1">Cell membrane</location>
        <topology evidence="1">Peripheral membrane protein</topology>
    </subcellularLocation>
</comment>
<dbReference type="STRING" id="525909.Afer_0345"/>
<dbReference type="RefSeq" id="WP_015797814.1">
    <property type="nucleotide sequence ID" value="NC_013124.1"/>
</dbReference>
<evidence type="ECO:0000256" key="2">
    <source>
        <dbReference type="ARBA" id="ARBA00022448"/>
    </source>
</evidence>
<dbReference type="OrthoDB" id="9804819at2"/>
<keyword evidence="8" id="KW-1185">Reference proteome</keyword>
<evidence type="ECO:0000256" key="5">
    <source>
        <dbReference type="ARBA" id="ARBA00023251"/>
    </source>
</evidence>
<keyword evidence="4" id="KW-0067">ATP-binding</keyword>
<dbReference type="InterPro" id="IPR050763">
    <property type="entry name" value="ABC_transporter_ATP-binding"/>
</dbReference>
<dbReference type="HOGENOM" id="CLU_000604_1_2_11"/>
<evidence type="ECO:0000259" key="6">
    <source>
        <dbReference type="PROSITE" id="PS50893"/>
    </source>
</evidence>
<keyword evidence="5" id="KW-0046">Antibiotic resistance</keyword>
<dbReference type="EMBL" id="CP001631">
    <property type="protein sequence ID" value="ACU53313.1"/>
    <property type="molecule type" value="Genomic_DNA"/>
</dbReference>
<gene>
    <name evidence="7" type="ordered locus">Afer_0345</name>
</gene>
<evidence type="ECO:0000313" key="8">
    <source>
        <dbReference type="Proteomes" id="UP000000771"/>
    </source>
</evidence>
<evidence type="ECO:0000256" key="1">
    <source>
        <dbReference type="ARBA" id="ARBA00004202"/>
    </source>
</evidence>
<dbReference type="PROSITE" id="PS00211">
    <property type="entry name" value="ABC_TRANSPORTER_1"/>
    <property type="match status" value="1"/>
</dbReference>
<accession>C7M2R9</accession>
<dbReference type="SMART" id="SM00382">
    <property type="entry name" value="AAA"/>
    <property type="match status" value="1"/>
</dbReference>
<dbReference type="KEGG" id="afo:Afer_0345"/>
<dbReference type="Pfam" id="PF00005">
    <property type="entry name" value="ABC_tran"/>
    <property type="match status" value="1"/>
</dbReference>
<dbReference type="InterPro" id="IPR003439">
    <property type="entry name" value="ABC_transporter-like_ATP-bd"/>
</dbReference>
<dbReference type="CDD" id="cd03230">
    <property type="entry name" value="ABC_DR_subfamily_A"/>
    <property type="match status" value="1"/>
</dbReference>
<keyword evidence="3" id="KW-0547">Nucleotide-binding</keyword>
<dbReference type="AlphaFoldDB" id="C7M2R9"/>
<dbReference type="GO" id="GO:0046677">
    <property type="term" value="P:response to antibiotic"/>
    <property type="evidence" value="ECO:0007669"/>
    <property type="project" value="UniProtKB-KW"/>
</dbReference>
<dbReference type="GO" id="GO:0005886">
    <property type="term" value="C:plasma membrane"/>
    <property type="evidence" value="ECO:0007669"/>
    <property type="project" value="UniProtKB-SubCell"/>
</dbReference>
<dbReference type="GO" id="GO:0005524">
    <property type="term" value="F:ATP binding"/>
    <property type="evidence" value="ECO:0007669"/>
    <property type="project" value="UniProtKB-KW"/>
</dbReference>
<protein>
    <submittedName>
        <fullName evidence="7">ABC transporter related</fullName>
    </submittedName>
</protein>
<reference evidence="7 8" key="1">
    <citation type="journal article" date="2009" name="Stand. Genomic Sci.">
        <title>Complete genome sequence of Acidimicrobium ferrooxidans type strain (ICP).</title>
        <authorList>
            <person name="Clum A."/>
            <person name="Nolan M."/>
            <person name="Lang E."/>
            <person name="Glavina Del Rio T."/>
            <person name="Tice H."/>
            <person name="Copeland A."/>
            <person name="Cheng J.F."/>
            <person name="Lucas S."/>
            <person name="Chen F."/>
            <person name="Bruce D."/>
            <person name="Goodwin L."/>
            <person name="Pitluck S."/>
            <person name="Ivanova N."/>
            <person name="Mavrommatis K."/>
            <person name="Mikhailova N."/>
            <person name="Pati A."/>
            <person name="Chen A."/>
            <person name="Palaniappan K."/>
            <person name="Goker M."/>
            <person name="Spring S."/>
            <person name="Land M."/>
            <person name="Hauser L."/>
            <person name="Chang Y.J."/>
            <person name="Jeffries C.C."/>
            <person name="Chain P."/>
            <person name="Bristow J."/>
            <person name="Eisen J.A."/>
            <person name="Markowitz V."/>
            <person name="Hugenholtz P."/>
            <person name="Kyrpides N.C."/>
            <person name="Klenk H.P."/>
            <person name="Lapidus A."/>
        </authorList>
    </citation>
    <scope>NUCLEOTIDE SEQUENCE [LARGE SCALE GENOMIC DNA]</scope>
    <source>
        <strain evidence="8">DSM 10331 / JCM 15462 / NBRC 103882 / ICP</strain>
    </source>
</reference>
<feature type="domain" description="ABC transporter" evidence="6">
    <location>
        <begin position="8"/>
        <end position="229"/>
    </location>
</feature>
<evidence type="ECO:0000313" key="7">
    <source>
        <dbReference type="EMBL" id="ACU53313.1"/>
    </source>
</evidence>
<dbReference type="PANTHER" id="PTHR42711">
    <property type="entry name" value="ABC TRANSPORTER ATP-BINDING PROTEIN"/>
    <property type="match status" value="1"/>
</dbReference>
<dbReference type="Gene3D" id="3.40.50.300">
    <property type="entry name" value="P-loop containing nucleotide triphosphate hydrolases"/>
    <property type="match status" value="1"/>
</dbReference>
<keyword evidence="2" id="KW-0813">Transport</keyword>
<dbReference type="PROSITE" id="PS50893">
    <property type="entry name" value="ABC_TRANSPORTER_2"/>
    <property type="match status" value="1"/>
</dbReference>
<sequence>MTSRTAAVELHNVVRRYGSFTALDGVTFSIESEESVALVGPNGAGKTTTIECLLGLATPQAGSVRLFGEPPRLTRQAHAVGVLLADAGFPPSAPVGALLDALGRMRGVDTAPMARRFGLTQLARTRFETLSLGQRQRVRLAIALAGTPELIIADEPSTALDLEARATLATVLEDHRSRGGALLLATHDLAEASTLADRVIVLSHGRLIADATPREIRGRSGFARVSATLREQPDADTLDRYGAAVLEIERDRTTFTATDADGLAHELLHLGATALEIAPVGLDEAIRRLLNLQRDPTTEEHP</sequence>
<dbReference type="SUPFAM" id="SSF52540">
    <property type="entry name" value="P-loop containing nucleoside triphosphate hydrolases"/>
    <property type="match status" value="1"/>
</dbReference>
<name>C7M2R9_ACIFD</name>
<proteinExistence type="predicted"/>
<dbReference type="Proteomes" id="UP000000771">
    <property type="component" value="Chromosome"/>
</dbReference>
<dbReference type="eggNOG" id="COG1131">
    <property type="taxonomic scope" value="Bacteria"/>
</dbReference>
<dbReference type="InterPro" id="IPR017871">
    <property type="entry name" value="ABC_transporter-like_CS"/>
</dbReference>
<dbReference type="GO" id="GO:0016887">
    <property type="term" value="F:ATP hydrolysis activity"/>
    <property type="evidence" value="ECO:0007669"/>
    <property type="project" value="InterPro"/>
</dbReference>
<organism evidence="7 8">
    <name type="scientific">Acidimicrobium ferrooxidans (strain DSM 10331 / JCM 15462 / NBRC 103882 / ICP)</name>
    <dbReference type="NCBI Taxonomy" id="525909"/>
    <lineage>
        <taxon>Bacteria</taxon>
        <taxon>Bacillati</taxon>
        <taxon>Actinomycetota</taxon>
        <taxon>Acidimicrobiia</taxon>
        <taxon>Acidimicrobiales</taxon>
        <taxon>Acidimicrobiaceae</taxon>
        <taxon>Acidimicrobium</taxon>
    </lineage>
</organism>
<dbReference type="InterPro" id="IPR027417">
    <property type="entry name" value="P-loop_NTPase"/>
</dbReference>
<evidence type="ECO:0000256" key="4">
    <source>
        <dbReference type="ARBA" id="ARBA00022840"/>
    </source>
</evidence>
<evidence type="ECO:0000256" key="3">
    <source>
        <dbReference type="ARBA" id="ARBA00022741"/>
    </source>
</evidence>
<dbReference type="PANTHER" id="PTHR42711:SF17">
    <property type="entry name" value="ABC TRANSPORTER ATP-BINDING PROTEIN"/>
    <property type="match status" value="1"/>
</dbReference>